<evidence type="ECO:0000256" key="11">
    <source>
        <dbReference type="PIRNR" id="PIRNR006431"/>
    </source>
</evidence>
<dbReference type="GO" id="GO:0004177">
    <property type="term" value="F:aminopeptidase activity"/>
    <property type="evidence" value="ECO:0007669"/>
    <property type="project" value="UniProtKB-KW"/>
</dbReference>
<evidence type="ECO:0000256" key="4">
    <source>
        <dbReference type="ARBA" id="ARBA00012568"/>
    </source>
</evidence>
<dbReference type="PIRSF" id="PIRSF006431">
    <property type="entry name" value="Pept_S33"/>
    <property type="match status" value="1"/>
</dbReference>
<dbReference type="InterPro" id="IPR000073">
    <property type="entry name" value="AB_hydrolase_1"/>
</dbReference>
<keyword evidence="8 11" id="KW-0645">Protease</keyword>
<evidence type="ECO:0000256" key="3">
    <source>
        <dbReference type="ARBA" id="ARBA00010088"/>
    </source>
</evidence>
<evidence type="ECO:0000256" key="8">
    <source>
        <dbReference type="ARBA" id="ARBA00022670"/>
    </source>
</evidence>
<evidence type="ECO:0000313" key="15">
    <source>
        <dbReference type="Proteomes" id="UP001597128"/>
    </source>
</evidence>
<gene>
    <name evidence="14" type="primary">pip</name>
    <name evidence="14" type="ORF">ACFQ1Z_10565</name>
</gene>
<dbReference type="InterPro" id="IPR029058">
    <property type="entry name" value="AB_hydrolase_fold"/>
</dbReference>
<evidence type="ECO:0000256" key="10">
    <source>
        <dbReference type="ARBA" id="ARBA00029605"/>
    </source>
</evidence>
<evidence type="ECO:0000256" key="1">
    <source>
        <dbReference type="ARBA" id="ARBA00001585"/>
    </source>
</evidence>
<keyword evidence="7 11" id="KW-0963">Cytoplasm</keyword>
<evidence type="ECO:0000256" key="5">
    <source>
        <dbReference type="ARBA" id="ARBA00021843"/>
    </source>
</evidence>
<evidence type="ECO:0000256" key="2">
    <source>
        <dbReference type="ARBA" id="ARBA00004496"/>
    </source>
</evidence>
<keyword evidence="9 11" id="KW-0378">Hydrolase</keyword>
<evidence type="ECO:0000256" key="7">
    <source>
        <dbReference type="ARBA" id="ARBA00022490"/>
    </source>
</evidence>
<dbReference type="EMBL" id="JBHTKB010000002">
    <property type="protein sequence ID" value="MFD0913991.1"/>
    <property type="molecule type" value="Genomic_DNA"/>
</dbReference>
<dbReference type="RefSeq" id="WP_379057509.1">
    <property type="nucleotide sequence ID" value="NZ_JBHTKB010000002.1"/>
</dbReference>
<comment type="catalytic activity">
    <reaction evidence="1 11 12">
        <text>Release of N-terminal proline from a peptide.</text>
        <dbReference type="EC" id="3.4.11.5"/>
    </reaction>
</comment>
<sequence length="343" mass="37733">MNDLNLYPECTPYQHELLKVSATHAVYVEQCGNPHGVPVIFLHGGPGSGCNPAQRRFFDPAYYRIILFDQRGCGRSQPAGETQDNTTQTLVADIEAIRQHLNIKQWHVFGGSWGSTLALAYATRHPADIISLTLRGIFLSRPQEIRWFLGEVALFFPEAWHRLIDGVPLDQRENILDYYAKLVFAADTAISIPAAIRWNAFESSIMSLLPKPDVTQSSSQVQTNAAAADATPATATAAKDNAVDGPTELARARVQIHYIQHLCFIDGEQLLQLAATTLRQIPTTIVQGRYDMVCPPQTAWQLAQAMPHASLVMVADAGHSAMEQGTCQALLAATERYKALVTL</sequence>
<dbReference type="InterPro" id="IPR005944">
    <property type="entry name" value="Pro_iminopeptidase"/>
</dbReference>
<keyword evidence="15" id="KW-1185">Reference proteome</keyword>
<comment type="subcellular location">
    <subcellularLocation>
        <location evidence="2 11">Cytoplasm</location>
    </subcellularLocation>
</comment>
<proteinExistence type="inferred from homology"/>
<comment type="caution">
    <text evidence="14">The sequence shown here is derived from an EMBL/GenBank/DDBJ whole genome shotgun (WGS) entry which is preliminary data.</text>
</comment>
<comment type="similarity">
    <text evidence="3 11 12">Belongs to the peptidase S33 family.</text>
</comment>
<evidence type="ECO:0000259" key="13">
    <source>
        <dbReference type="Pfam" id="PF00561"/>
    </source>
</evidence>
<dbReference type="Gene3D" id="3.40.50.1820">
    <property type="entry name" value="alpha/beta hydrolase"/>
    <property type="match status" value="1"/>
</dbReference>
<dbReference type="PRINTS" id="PR00793">
    <property type="entry name" value="PROAMNOPTASE"/>
</dbReference>
<dbReference type="Proteomes" id="UP001597128">
    <property type="component" value="Unassembled WGS sequence"/>
</dbReference>
<feature type="domain" description="AB hydrolase-1" evidence="13">
    <location>
        <begin position="38"/>
        <end position="325"/>
    </location>
</feature>
<protein>
    <recommendedName>
        <fullName evidence="5 11">Proline iminopeptidase</fullName>
        <shortName evidence="11">PIP</shortName>
        <ecNumber evidence="4 11">3.4.11.5</ecNumber>
    </recommendedName>
    <alternativeName>
        <fullName evidence="10 11">Prolyl aminopeptidase</fullName>
    </alternativeName>
</protein>
<dbReference type="Pfam" id="PF00561">
    <property type="entry name" value="Abhydrolase_1"/>
    <property type="match status" value="1"/>
</dbReference>
<reference evidence="15" key="1">
    <citation type="journal article" date="2019" name="Int. J. Syst. Evol. Microbiol.">
        <title>The Global Catalogue of Microorganisms (GCM) 10K type strain sequencing project: providing services to taxonomists for standard genome sequencing and annotation.</title>
        <authorList>
            <consortium name="The Broad Institute Genomics Platform"/>
            <consortium name="The Broad Institute Genome Sequencing Center for Infectious Disease"/>
            <person name="Wu L."/>
            <person name="Ma J."/>
        </authorList>
    </citation>
    <scope>NUCLEOTIDE SEQUENCE [LARGE SCALE GENOMIC DNA]</scope>
    <source>
        <strain evidence="15">CCUG 58412</strain>
    </source>
</reference>
<dbReference type="SUPFAM" id="SSF53474">
    <property type="entry name" value="alpha/beta-Hydrolases"/>
    <property type="match status" value="1"/>
</dbReference>
<organism evidence="14 15">
    <name type="scientific">Methylophilus luteus</name>
    <dbReference type="NCBI Taxonomy" id="640108"/>
    <lineage>
        <taxon>Bacteria</taxon>
        <taxon>Pseudomonadati</taxon>
        <taxon>Pseudomonadota</taxon>
        <taxon>Betaproteobacteria</taxon>
        <taxon>Nitrosomonadales</taxon>
        <taxon>Methylophilaceae</taxon>
        <taxon>Methylophilus</taxon>
    </lineage>
</organism>
<dbReference type="EC" id="3.4.11.5" evidence="4 11"/>
<accession>A0ABW3FB47</accession>
<dbReference type="InterPro" id="IPR002410">
    <property type="entry name" value="Peptidase_S33"/>
</dbReference>
<evidence type="ECO:0000256" key="12">
    <source>
        <dbReference type="RuleBase" id="RU003421"/>
    </source>
</evidence>
<evidence type="ECO:0000256" key="6">
    <source>
        <dbReference type="ARBA" id="ARBA00022438"/>
    </source>
</evidence>
<keyword evidence="6 11" id="KW-0031">Aminopeptidase</keyword>
<evidence type="ECO:0000313" key="14">
    <source>
        <dbReference type="EMBL" id="MFD0913991.1"/>
    </source>
</evidence>
<dbReference type="PANTHER" id="PTHR43722">
    <property type="entry name" value="PROLINE IMINOPEPTIDASE"/>
    <property type="match status" value="1"/>
</dbReference>
<name>A0ABW3FB47_9PROT</name>
<dbReference type="PANTHER" id="PTHR43722:SF1">
    <property type="entry name" value="PROLINE IMINOPEPTIDASE"/>
    <property type="match status" value="1"/>
</dbReference>
<evidence type="ECO:0000256" key="9">
    <source>
        <dbReference type="ARBA" id="ARBA00022801"/>
    </source>
</evidence>
<dbReference type="NCBIfam" id="TIGR01249">
    <property type="entry name" value="pro_imino_pep_1"/>
    <property type="match status" value="1"/>
</dbReference>